<evidence type="ECO:0000256" key="5">
    <source>
        <dbReference type="ARBA" id="ARBA00023098"/>
    </source>
</evidence>
<dbReference type="HOGENOM" id="CLU_051350_1_0_6"/>
<name>A0A090KLZ2_9GAMM</name>
<evidence type="ECO:0000313" key="10">
    <source>
        <dbReference type="Proteomes" id="UP000032427"/>
    </source>
</evidence>
<proteinExistence type="inferred from homology"/>
<dbReference type="InterPro" id="IPR001736">
    <property type="entry name" value="PLipase_D/transphosphatidylase"/>
</dbReference>
<protein>
    <submittedName>
        <fullName evidence="9">CDP-diacylglycerol--serine O-phosphatidyltransferase</fullName>
        <ecNumber evidence="9">2.7.8.8</ecNumber>
    </submittedName>
</protein>
<keyword evidence="5" id="KW-0443">Lipid metabolism</keyword>
<evidence type="ECO:0000256" key="3">
    <source>
        <dbReference type="ARBA" id="ARBA00022679"/>
    </source>
</evidence>
<dbReference type="SMART" id="SM00155">
    <property type="entry name" value="PLDc"/>
    <property type="match status" value="2"/>
</dbReference>
<dbReference type="GO" id="GO:0032049">
    <property type="term" value="P:cardiolipin biosynthetic process"/>
    <property type="evidence" value="ECO:0007669"/>
    <property type="project" value="InterPro"/>
</dbReference>
<evidence type="ECO:0000256" key="1">
    <source>
        <dbReference type="ARBA" id="ARBA00010682"/>
    </source>
</evidence>
<comment type="similarity">
    <text evidence="1">Belongs to the CDP-alcohol phosphatidyltransferase class-II family.</text>
</comment>
<dbReference type="InterPro" id="IPR025202">
    <property type="entry name" value="PLD-like_dom"/>
</dbReference>
<dbReference type="STRING" id="80852.AWOD_I_2513"/>
<evidence type="ECO:0000256" key="2">
    <source>
        <dbReference type="ARBA" id="ARBA00022516"/>
    </source>
</evidence>
<dbReference type="InterPro" id="IPR016270">
    <property type="entry name" value="PGS1"/>
</dbReference>
<dbReference type="OrthoDB" id="8543662at2"/>
<dbReference type="NCBIfam" id="NF006946">
    <property type="entry name" value="PRK09428.1"/>
    <property type="match status" value="1"/>
</dbReference>
<dbReference type="AlphaFoldDB" id="A0A090KLZ2"/>
<organism evidence="9 10">
    <name type="scientific">Aliivibrio wodanis</name>
    <dbReference type="NCBI Taxonomy" id="80852"/>
    <lineage>
        <taxon>Bacteria</taxon>
        <taxon>Pseudomonadati</taxon>
        <taxon>Pseudomonadota</taxon>
        <taxon>Gammaproteobacteria</taxon>
        <taxon>Vibrionales</taxon>
        <taxon>Vibrionaceae</taxon>
        <taxon>Aliivibrio</taxon>
    </lineage>
</organism>
<reference evidence="10" key="1">
    <citation type="submission" date="2014-09" db="EMBL/GenBank/DDBJ databases">
        <authorList>
            <person name="Hjerde E."/>
        </authorList>
    </citation>
    <scope>NUCLEOTIDE SEQUENCE [LARGE SCALE GENOMIC DNA]</scope>
    <source>
        <strain evidence="10">06/09/139</strain>
    </source>
</reference>
<dbReference type="Proteomes" id="UP000032427">
    <property type="component" value="Chromosome 1"/>
</dbReference>
<evidence type="ECO:0000313" key="9">
    <source>
        <dbReference type="EMBL" id="CED72564.1"/>
    </source>
</evidence>
<feature type="domain" description="PLD phosphodiesterase" evidence="8">
    <location>
        <begin position="351"/>
        <end position="378"/>
    </location>
</feature>
<dbReference type="GeneID" id="28542108"/>
<keyword evidence="7" id="KW-1208">Phospholipid metabolism</keyword>
<dbReference type="GO" id="GO:0005829">
    <property type="term" value="C:cytosol"/>
    <property type="evidence" value="ECO:0007669"/>
    <property type="project" value="TreeGrafter"/>
</dbReference>
<keyword evidence="2" id="KW-0444">Lipid biosynthesis</keyword>
<dbReference type="CDD" id="cd09134">
    <property type="entry name" value="PLDc_PSS_G_neg_1"/>
    <property type="match status" value="1"/>
</dbReference>
<dbReference type="GO" id="GO:0003882">
    <property type="term" value="F:CDP-diacylglycerol-serine O-phosphatidyltransferase activity"/>
    <property type="evidence" value="ECO:0007669"/>
    <property type="project" value="UniProtKB-EC"/>
</dbReference>
<dbReference type="PROSITE" id="PS50035">
    <property type="entry name" value="PLD"/>
    <property type="match status" value="1"/>
</dbReference>
<evidence type="ECO:0000256" key="7">
    <source>
        <dbReference type="ARBA" id="ARBA00023264"/>
    </source>
</evidence>
<dbReference type="EMBL" id="LN554846">
    <property type="protein sequence ID" value="CED72564.1"/>
    <property type="molecule type" value="Genomic_DNA"/>
</dbReference>
<accession>A0A090KLZ2</accession>
<dbReference type="PATRIC" id="fig|80852.17.peg.2602"/>
<keyword evidence="6" id="KW-0594">Phospholipid biosynthesis</keyword>
<dbReference type="KEGG" id="awd:AWOD_I_2513"/>
<dbReference type="PIRSF" id="PIRSF000850">
    <property type="entry name" value="Phospholipase_D_PSS"/>
    <property type="match status" value="1"/>
</dbReference>
<dbReference type="PANTHER" id="PTHR12586">
    <property type="entry name" value="CDP-DIACYLGLYCEROL--SERINE O-PHOSPHATIDYLTRANSFERASE"/>
    <property type="match status" value="1"/>
</dbReference>
<dbReference type="Gene3D" id="3.30.870.10">
    <property type="entry name" value="Endonuclease Chain A"/>
    <property type="match status" value="2"/>
</dbReference>
<dbReference type="PANTHER" id="PTHR12586:SF1">
    <property type="entry name" value="CDP-DIACYLGLYCEROL--GLYCEROL-3-PHOSPHATE 3-PHOSPHATIDYLTRANSFERASE, MITOCHONDRIAL"/>
    <property type="match status" value="1"/>
</dbReference>
<evidence type="ECO:0000256" key="6">
    <source>
        <dbReference type="ARBA" id="ARBA00023209"/>
    </source>
</evidence>
<gene>
    <name evidence="9" type="primary">pssA</name>
    <name evidence="9" type="ORF">AWOD_I_2513</name>
</gene>
<sequence>MNSKPQESKEQLLKLPMLSQKPENIETLHTAEDFRYELLQQIKNAKKRIYIVALYLENDDAGREIFTALYQAKQKQPTLDINVLVDWHRAQRGLIGAEKSDGNAALYREFSEKYKYSINVLGVPVRNKEVFGVLHLKGFIFDDTVIYSGASLNDVYLAHKEKYRFDRYHILNNQFLANSMVSFITKTLISSPAVNCLSQQNRPNTKSLKPAIKELRKQLSLVNYQFTPQMRKSGEIGITPLVGLGRKGNKLNNHIQLLLAAATSEITICTPYFNFPKPIAKELKKALNRGVKVTIIVGDKTANDFYISPEEEFRTIAGLPYLYEMNLRHFAKVNETAIASRQLSLCLWKHKNNSFHLKGVWVDDEFTLFTGSNLNPRAWKLDLENGLLIQDPEQLLVAEKKVELDIILEHTQLVGSYKQIDKLENYPSEVKRLIKRIKRFKADHILNQIL</sequence>
<dbReference type="SUPFAM" id="SSF56024">
    <property type="entry name" value="Phospholipase D/nuclease"/>
    <property type="match status" value="2"/>
</dbReference>
<evidence type="ECO:0000259" key="8">
    <source>
        <dbReference type="PROSITE" id="PS50035"/>
    </source>
</evidence>
<keyword evidence="3 9" id="KW-0808">Transferase</keyword>
<dbReference type="EC" id="2.7.8.8" evidence="9"/>
<dbReference type="GO" id="GO:0008444">
    <property type="term" value="F:CDP-diacylglycerol-glycerol-3-phosphate 3-phosphatidyltransferase activity"/>
    <property type="evidence" value="ECO:0007669"/>
    <property type="project" value="InterPro"/>
</dbReference>
<dbReference type="Pfam" id="PF13091">
    <property type="entry name" value="PLDc_2"/>
    <property type="match status" value="2"/>
</dbReference>
<dbReference type="CDD" id="cd09136">
    <property type="entry name" value="PLDc_PSS_G_neg_2"/>
    <property type="match status" value="1"/>
</dbReference>
<evidence type="ECO:0000256" key="4">
    <source>
        <dbReference type="ARBA" id="ARBA00022737"/>
    </source>
</evidence>
<keyword evidence="4" id="KW-0677">Repeat</keyword>
<keyword evidence="10" id="KW-1185">Reference proteome</keyword>